<evidence type="ECO:0000256" key="5">
    <source>
        <dbReference type="ARBA" id="ARBA00023274"/>
    </source>
</evidence>
<dbReference type="HAMAP" id="MF_01345_B">
    <property type="entry name" value="Ribosomal_uS17_B"/>
    <property type="match status" value="1"/>
</dbReference>
<evidence type="ECO:0000256" key="7">
    <source>
        <dbReference type="RuleBase" id="RU003872"/>
    </source>
</evidence>
<evidence type="ECO:0000256" key="3">
    <source>
        <dbReference type="ARBA" id="ARBA00022884"/>
    </source>
</evidence>
<keyword evidence="5 6" id="KW-0687">Ribonucleoprotein</keyword>
<dbReference type="InterPro" id="IPR000266">
    <property type="entry name" value="Ribosomal_uS17"/>
</dbReference>
<dbReference type="PRINTS" id="PR00973">
    <property type="entry name" value="RIBOSOMALS17"/>
</dbReference>
<evidence type="ECO:0000256" key="4">
    <source>
        <dbReference type="ARBA" id="ARBA00022980"/>
    </source>
</evidence>
<proteinExistence type="inferred from homology"/>
<dbReference type="OrthoDB" id="9811714at2"/>
<evidence type="ECO:0000256" key="1">
    <source>
        <dbReference type="ARBA" id="ARBA00010254"/>
    </source>
</evidence>
<protein>
    <recommendedName>
        <fullName evidence="6">Small ribosomal subunit protein uS17</fullName>
    </recommendedName>
</protein>
<dbReference type="InterPro" id="IPR019984">
    <property type="entry name" value="Ribosomal_uS17_bact/chlr"/>
</dbReference>
<evidence type="ECO:0000313" key="8">
    <source>
        <dbReference type="EMBL" id="OKH46398.1"/>
    </source>
</evidence>
<dbReference type="STRING" id="549789.NIES30_17020"/>
<dbReference type="Proteomes" id="UP000185557">
    <property type="component" value="Unassembled WGS sequence"/>
</dbReference>
<keyword evidence="4 6" id="KW-0689">Ribosomal protein</keyword>
<dbReference type="EMBL" id="MRCG01000013">
    <property type="protein sequence ID" value="OKH46398.1"/>
    <property type="molecule type" value="Genomic_DNA"/>
</dbReference>
<dbReference type="InterPro" id="IPR019979">
    <property type="entry name" value="Ribosomal_uS17_CS"/>
</dbReference>
<evidence type="ECO:0000256" key="2">
    <source>
        <dbReference type="ARBA" id="ARBA00022730"/>
    </source>
</evidence>
<dbReference type="PANTHER" id="PTHR10744">
    <property type="entry name" value="40S RIBOSOMAL PROTEIN S11 FAMILY MEMBER"/>
    <property type="match status" value="1"/>
</dbReference>
<name>A0A1U7J2I6_9CYAN</name>
<evidence type="ECO:0000256" key="6">
    <source>
        <dbReference type="HAMAP-Rule" id="MF_01345"/>
    </source>
</evidence>
<dbReference type="Pfam" id="PF00366">
    <property type="entry name" value="Ribosomal_S17"/>
    <property type="match status" value="1"/>
</dbReference>
<dbReference type="GO" id="GO:0019843">
    <property type="term" value="F:rRNA binding"/>
    <property type="evidence" value="ECO:0007669"/>
    <property type="project" value="UniProtKB-UniRule"/>
</dbReference>
<accession>A0A1U7J2I6</accession>
<dbReference type="GO" id="GO:0022627">
    <property type="term" value="C:cytosolic small ribosomal subunit"/>
    <property type="evidence" value="ECO:0007669"/>
    <property type="project" value="UniProtKB-UniRule"/>
</dbReference>
<keyword evidence="2 6" id="KW-0699">rRNA-binding</keyword>
<evidence type="ECO:0000313" key="9">
    <source>
        <dbReference type="Proteomes" id="UP000185557"/>
    </source>
</evidence>
<dbReference type="GO" id="GO:0006412">
    <property type="term" value="P:translation"/>
    <property type="evidence" value="ECO:0007669"/>
    <property type="project" value="UniProtKB-UniRule"/>
</dbReference>
<dbReference type="NCBIfam" id="NF004123">
    <property type="entry name" value="PRK05610.1"/>
    <property type="match status" value="1"/>
</dbReference>
<dbReference type="SUPFAM" id="SSF50249">
    <property type="entry name" value="Nucleic acid-binding proteins"/>
    <property type="match status" value="1"/>
</dbReference>
<comment type="subunit">
    <text evidence="6">Part of the 30S ribosomal subunit.</text>
</comment>
<dbReference type="InterPro" id="IPR012340">
    <property type="entry name" value="NA-bd_OB-fold"/>
</dbReference>
<dbReference type="Gene3D" id="2.40.50.140">
    <property type="entry name" value="Nucleic acid-binding proteins"/>
    <property type="match status" value="1"/>
</dbReference>
<dbReference type="NCBIfam" id="TIGR03635">
    <property type="entry name" value="uS17_bact"/>
    <property type="match status" value="1"/>
</dbReference>
<dbReference type="AlphaFoldDB" id="A0A1U7J2I6"/>
<dbReference type="GO" id="GO:0003735">
    <property type="term" value="F:structural constituent of ribosome"/>
    <property type="evidence" value="ECO:0007669"/>
    <property type="project" value="UniProtKB-UniRule"/>
</dbReference>
<dbReference type="FunFam" id="2.40.50.140:FF:000123">
    <property type="entry name" value="30S ribosomal protein S17"/>
    <property type="match status" value="1"/>
</dbReference>
<comment type="similarity">
    <text evidence="1 6 7">Belongs to the universal ribosomal protein uS17 family.</text>
</comment>
<gene>
    <name evidence="6" type="primary">rpsQ</name>
    <name evidence="6" type="synonym">rps17</name>
    <name evidence="8" type="ORF">NIES30_17020</name>
</gene>
<dbReference type="PANTHER" id="PTHR10744:SF1">
    <property type="entry name" value="SMALL RIBOSOMAL SUBUNIT PROTEIN US17M"/>
    <property type="match status" value="1"/>
</dbReference>
<keyword evidence="3 6" id="KW-0694">RNA-binding</keyword>
<dbReference type="CDD" id="cd00364">
    <property type="entry name" value="Ribosomal_uS17"/>
    <property type="match status" value="1"/>
</dbReference>
<comment type="function">
    <text evidence="6">One of the primary rRNA binding proteins, it binds specifically to the 5'-end of 16S ribosomal RNA.</text>
</comment>
<dbReference type="RefSeq" id="WP_073609626.1">
    <property type="nucleotide sequence ID" value="NZ_MRCG01000013.1"/>
</dbReference>
<comment type="caution">
    <text evidence="8">The sequence shown here is derived from an EMBL/GenBank/DDBJ whole genome shotgun (WGS) entry which is preliminary data.</text>
</comment>
<sequence>MAVKERVGMVVSNKMDKTVVVAVESRTSHPKYGKIVVRTKRYKAHDEENACQEGDQVRILETRPLSRTKRWMVADIVNRAADA</sequence>
<organism evidence="8 9">
    <name type="scientific">Phormidium tenue NIES-30</name>
    <dbReference type="NCBI Taxonomy" id="549789"/>
    <lineage>
        <taxon>Bacteria</taxon>
        <taxon>Bacillati</taxon>
        <taxon>Cyanobacteriota</taxon>
        <taxon>Cyanophyceae</taxon>
        <taxon>Oscillatoriophycideae</taxon>
        <taxon>Oscillatoriales</taxon>
        <taxon>Oscillatoriaceae</taxon>
        <taxon>Phormidium</taxon>
    </lineage>
</organism>
<reference evidence="8 9" key="1">
    <citation type="submission" date="2016-11" db="EMBL/GenBank/DDBJ databases">
        <title>Draft Genome Sequences of Nine Cyanobacterial Strains from Diverse Habitats.</title>
        <authorList>
            <person name="Zhu T."/>
            <person name="Hou S."/>
            <person name="Lu X."/>
            <person name="Hess W.R."/>
        </authorList>
    </citation>
    <scope>NUCLEOTIDE SEQUENCE [LARGE SCALE GENOMIC DNA]</scope>
    <source>
        <strain evidence="8 9">NIES-30</strain>
    </source>
</reference>
<keyword evidence="9" id="KW-1185">Reference proteome</keyword>
<dbReference type="PROSITE" id="PS00056">
    <property type="entry name" value="RIBOSOMAL_S17"/>
    <property type="match status" value="1"/>
</dbReference>